<accession>A0ACB8WJ09</accession>
<proteinExistence type="predicted"/>
<name>A0ACB8WJ09_9TELE</name>
<organism evidence="1 2">
    <name type="scientific">Scortum barcoo</name>
    <name type="common">barcoo grunter</name>
    <dbReference type="NCBI Taxonomy" id="214431"/>
    <lineage>
        <taxon>Eukaryota</taxon>
        <taxon>Metazoa</taxon>
        <taxon>Chordata</taxon>
        <taxon>Craniata</taxon>
        <taxon>Vertebrata</taxon>
        <taxon>Euteleostomi</taxon>
        <taxon>Actinopterygii</taxon>
        <taxon>Neopterygii</taxon>
        <taxon>Teleostei</taxon>
        <taxon>Neoteleostei</taxon>
        <taxon>Acanthomorphata</taxon>
        <taxon>Eupercaria</taxon>
        <taxon>Centrarchiformes</taxon>
        <taxon>Terapontoidei</taxon>
        <taxon>Terapontidae</taxon>
        <taxon>Scortum</taxon>
    </lineage>
</organism>
<sequence>MPSYIILQMQVRRDTLTVSEILKMSDPSQWRYLSTTLNLADFAFRGVRTEILLLNIRKRKE</sequence>
<dbReference type="EMBL" id="CM041539">
    <property type="protein sequence ID" value="KAI3367947.1"/>
    <property type="molecule type" value="Genomic_DNA"/>
</dbReference>
<evidence type="ECO:0000313" key="1">
    <source>
        <dbReference type="EMBL" id="KAI3367947.1"/>
    </source>
</evidence>
<protein>
    <submittedName>
        <fullName evidence="1">Uncharacterized protein</fullName>
    </submittedName>
</protein>
<evidence type="ECO:0000313" key="2">
    <source>
        <dbReference type="Proteomes" id="UP000831701"/>
    </source>
</evidence>
<dbReference type="Proteomes" id="UP000831701">
    <property type="component" value="Chromosome 9"/>
</dbReference>
<reference evidence="1" key="1">
    <citation type="submission" date="2022-04" db="EMBL/GenBank/DDBJ databases">
        <title>Jade perch genome.</title>
        <authorList>
            <person name="Chao B."/>
        </authorList>
    </citation>
    <scope>NUCLEOTIDE SEQUENCE</scope>
    <source>
        <strain evidence="1">CB-2022</strain>
    </source>
</reference>
<keyword evidence="2" id="KW-1185">Reference proteome</keyword>
<comment type="caution">
    <text evidence="1">The sequence shown here is derived from an EMBL/GenBank/DDBJ whole genome shotgun (WGS) entry which is preliminary data.</text>
</comment>
<feature type="non-terminal residue" evidence="1">
    <location>
        <position position="61"/>
    </location>
</feature>
<gene>
    <name evidence="1" type="ORF">L3Q82_026769</name>
</gene>